<dbReference type="PROSITE" id="PS50902">
    <property type="entry name" value="FLAVODOXIN_LIKE"/>
    <property type="match status" value="1"/>
</dbReference>
<evidence type="ECO:0000256" key="6">
    <source>
        <dbReference type="ARBA" id="ARBA00022827"/>
    </source>
</evidence>
<dbReference type="Pfam" id="PF00667">
    <property type="entry name" value="FAD_binding_1"/>
    <property type="match status" value="1"/>
</dbReference>
<dbReference type="PRINTS" id="PR00369">
    <property type="entry name" value="FLAVODOXIN"/>
</dbReference>
<sequence>MVERPGFSPIIGYASDMGTAEYIAMQLADAVKDAGIDATETELNDVTLDEVRAATHVIMVASTFGEGEVPDNGTVFWEELAASDTRLDGLGYAVLALGDSSYELFCNAGRNIDARLTELGAHALAERAEYDCYREGDAREWIADIAKILIEAAAAGPADVEPTAPKAAPHRHHVLSPWSDANPVTSTVLVNRLLTAKESDKEVRHIELDLADSGITYQAGDSVAVHPVNDPALVDAVLAKLGVDGAHVAAGSDRPLGELLAGHLDICSPSRALQALVAARTDDTDAAAALRSPDPAIVSSWLYGRDVLDLLHLADLSVDEVLETLRPLQFRDYSISSSPLVHPDRLHLTVATVRYHCHGRARGGVASTFLADRVPAGQSVRIHLRPNHNFRLPAPDVPIIMVGPGTGIAPFRAFLHERQATAAPGRSWLFFGDRRRHTDFLYGDELTRFHESGALTRLDLAFSRESARPKTYVQHRMKDNARELFAWLEDGAQLYVCGDAERMAKDVDAALHEIVAEAGDMAAAAAHSYVNELIKAHRYARDVY</sequence>
<dbReference type="GO" id="GO:0010181">
    <property type="term" value="F:FMN binding"/>
    <property type="evidence" value="ECO:0007669"/>
    <property type="project" value="InterPro"/>
</dbReference>
<evidence type="ECO:0000259" key="12">
    <source>
        <dbReference type="PROSITE" id="PS51384"/>
    </source>
</evidence>
<keyword evidence="14" id="KW-1185">Reference proteome</keyword>
<comment type="catalytic activity">
    <reaction evidence="10">
        <text>hydrogen sulfide + 3 NADP(+) + 3 H2O = sulfite + 3 NADPH + 4 H(+)</text>
        <dbReference type="Rhea" id="RHEA:13801"/>
        <dbReference type="ChEBI" id="CHEBI:15377"/>
        <dbReference type="ChEBI" id="CHEBI:15378"/>
        <dbReference type="ChEBI" id="CHEBI:17359"/>
        <dbReference type="ChEBI" id="CHEBI:29919"/>
        <dbReference type="ChEBI" id="CHEBI:57783"/>
        <dbReference type="ChEBI" id="CHEBI:58349"/>
        <dbReference type="EC" id="1.8.1.2"/>
    </reaction>
</comment>
<evidence type="ECO:0000256" key="2">
    <source>
        <dbReference type="ARBA" id="ARBA00001974"/>
    </source>
</evidence>
<evidence type="ECO:0000313" key="13">
    <source>
        <dbReference type="EMBL" id="KDE98038.1"/>
    </source>
</evidence>
<dbReference type="RefSeq" id="WP_036339074.1">
    <property type="nucleotide sequence ID" value="NZ_JALN02000001.1"/>
</dbReference>
<evidence type="ECO:0000256" key="5">
    <source>
        <dbReference type="ARBA" id="ARBA00022643"/>
    </source>
</evidence>
<dbReference type="InterPro" id="IPR001094">
    <property type="entry name" value="Flavdoxin-like"/>
</dbReference>
<keyword evidence="9" id="KW-0198">Cysteine biosynthesis</keyword>
<dbReference type="Gene3D" id="3.40.50.360">
    <property type="match status" value="1"/>
</dbReference>
<dbReference type="PANTHER" id="PTHR19384">
    <property type="entry name" value="NITRIC OXIDE SYNTHASE-RELATED"/>
    <property type="match status" value="1"/>
</dbReference>
<dbReference type="EC" id="1.8.1.2" evidence="3"/>
<dbReference type="InterPro" id="IPR023173">
    <property type="entry name" value="NADPH_Cyt_P450_Rdtase_alpha"/>
</dbReference>
<dbReference type="Gene3D" id="3.40.50.80">
    <property type="entry name" value="Nucleotide-binding domain of ferredoxin-NADP reductase (FNR) module"/>
    <property type="match status" value="1"/>
</dbReference>
<feature type="domain" description="FAD-binding FR-type" evidence="12">
    <location>
        <begin position="181"/>
        <end position="393"/>
    </location>
</feature>
<dbReference type="AlphaFoldDB" id="A0A064CH21"/>
<dbReference type="InterPro" id="IPR008254">
    <property type="entry name" value="Flavodoxin/NO_synth"/>
</dbReference>
<dbReference type="InterPro" id="IPR001433">
    <property type="entry name" value="OxRdtase_FAD/NAD-bd"/>
</dbReference>
<dbReference type="InterPro" id="IPR017938">
    <property type="entry name" value="Riboflavin_synthase-like_b-brl"/>
</dbReference>
<dbReference type="InterPro" id="IPR017927">
    <property type="entry name" value="FAD-bd_FR_type"/>
</dbReference>
<dbReference type="GO" id="GO:0019344">
    <property type="term" value="P:cysteine biosynthetic process"/>
    <property type="evidence" value="ECO:0007669"/>
    <property type="project" value="UniProtKB-KW"/>
</dbReference>
<comment type="caution">
    <text evidence="13">The sequence shown here is derived from an EMBL/GenBank/DDBJ whole genome shotgun (WGS) entry which is preliminary data.</text>
</comment>
<dbReference type="InterPro" id="IPR001709">
    <property type="entry name" value="Flavoprot_Pyr_Nucl_cyt_Rdtase"/>
</dbReference>
<comment type="cofactor">
    <cofactor evidence="1">
        <name>FMN</name>
        <dbReference type="ChEBI" id="CHEBI:58210"/>
    </cofactor>
</comment>
<dbReference type="InterPro" id="IPR029039">
    <property type="entry name" value="Flavoprotein-like_sf"/>
</dbReference>
<dbReference type="GO" id="GO:0050660">
    <property type="term" value="F:flavin adenine dinucleotide binding"/>
    <property type="evidence" value="ECO:0007669"/>
    <property type="project" value="TreeGrafter"/>
</dbReference>
<evidence type="ECO:0000256" key="7">
    <source>
        <dbReference type="ARBA" id="ARBA00022857"/>
    </source>
</evidence>
<dbReference type="EMBL" id="JALN02000001">
    <property type="protein sequence ID" value="KDE98038.1"/>
    <property type="molecule type" value="Genomic_DNA"/>
</dbReference>
<dbReference type="FunFam" id="3.40.50.80:FF:000001">
    <property type="entry name" value="NADPH--cytochrome P450 reductase 1"/>
    <property type="match status" value="1"/>
</dbReference>
<evidence type="ECO:0000256" key="3">
    <source>
        <dbReference type="ARBA" id="ARBA00012604"/>
    </source>
</evidence>
<keyword evidence="9" id="KW-0028">Amino-acid biosynthesis</keyword>
<dbReference type="PROSITE" id="PS51384">
    <property type="entry name" value="FAD_FR"/>
    <property type="match status" value="1"/>
</dbReference>
<dbReference type="SUPFAM" id="SSF63380">
    <property type="entry name" value="Riboflavin synthase domain-like"/>
    <property type="match status" value="1"/>
</dbReference>
<dbReference type="InterPro" id="IPR003097">
    <property type="entry name" value="CysJ-like_FAD-binding"/>
</dbReference>
<keyword evidence="7" id="KW-0521">NADP</keyword>
<dbReference type="NCBIfam" id="NF004859">
    <property type="entry name" value="PRK06214.1"/>
    <property type="match status" value="1"/>
</dbReference>
<feature type="domain" description="Flavodoxin-like" evidence="11">
    <location>
        <begin position="9"/>
        <end position="146"/>
    </location>
</feature>
<dbReference type="GO" id="GO:0004783">
    <property type="term" value="F:sulfite reductase (NADPH) activity"/>
    <property type="evidence" value="ECO:0007669"/>
    <property type="project" value="UniProtKB-EC"/>
</dbReference>
<evidence type="ECO:0000256" key="1">
    <source>
        <dbReference type="ARBA" id="ARBA00001917"/>
    </source>
</evidence>
<dbReference type="SUPFAM" id="SSF52343">
    <property type="entry name" value="Ferredoxin reductase-like, C-terminal NADP-linked domain"/>
    <property type="match status" value="1"/>
</dbReference>
<evidence type="ECO:0000313" key="14">
    <source>
        <dbReference type="Proteomes" id="UP000022835"/>
    </source>
</evidence>
<organism evidence="13 14">
    <name type="scientific">Mycolicibacterium aromaticivorans JS19b1 = JCM 16368</name>
    <dbReference type="NCBI Taxonomy" id="1440774"/>
    <lineage>
        <taxon>Bacteria</taxon>
        <taxon>Bacillati</taxon>
        <taxon>Actinomycetota</taxon>
        <taxon>Actinomycetes</taxon>
        <taxon>Mycobacteriales</taxon>
        <taxon>Mycobacteriaceae</taxon>
        <taxon>Mycolicibacterium</taxon>
    </lineage>
</organism>
<dbReference type="Pfam" id="PF00175">
    <property type="entry name" value="NAD_binding_1"/>
    <property type="match status" value="1"/>
</dbReference>
<dbReference type="Gene3D" id="1.20.990.10">
    <property type="entry name" value="NADPH-cytochrome p450 Reductase, Chain A, domain 3"/>
    <property type="match status" value="1"/>
</dbReference>
<keyword evidence="6" id="KW-0274">FAD</keyword>
<dbReference type="SUPFAM" id="SSF52218">
    <property type="entry name" value="Flavoproteins"/>
    <property type="match status" value="1"/>
</dbReference>
<dbReference type="OrthoDB" id="7376058at2"/>
<gene>
    <name evidence="13" type="ORF">Y900_003540</name>
</gene>
<keyword evidence="8" id="KW-0560">Oxidoreductase</keyword>
<dbReference type="Pfam" id="PF00258">
    <property type="entry name" value="Flavodoxin_1"/>
    <property type="match status" value="1"/>
</dbReference>
<evidence type="ECO:0000256" key="8">
    <source>
        <dbReference type="ARBA" id="ARBA00023002"/>
    </source>
</evidence>
<dbReference type="Gene3D" id="2.40.30.10">
    <property type="entry name" value="Translation factors"/>
    <property type="match status" value="1"/>
</dbReference>
<dbReference type="GO" id="GO:0005829">
    <property type="term" value="C:cytosol"/>
    <property type="evidence" value="ECO:0007669"/>
    <property type="project" value="TreeGrafter"/>
</dbReference>
<evidence type="ECO:0000256" key="4">
    <source>
        <dbReference type="ARBA" id="ARBA00022630"/>
    </source>
</evidence>
<evidence type="ECO:0000256" key="10">
    <source>
        <dbReference type="ARBA" id="ARBA00052219"/>
    </source>
</evidence>
<dbReference type="PANTHER" id="PTHR19384:SF128">
    <property type="entry name" value="NADPH OXIDOREDUCTASE A"/>
    <property type="match status" value="1"/>
</dbReference>
<dbReference type="eggNOG" id="COG0369">
    <property type="taxonomic scope" value="Bacteria"/>
</dbReference>
<dbReference type="Proteomes" id="UP000022835">
    <property type="component" value="Unassembled WGS sequence"/>
</dbReference>
<dbReference type="PRINTS" id="PR00371">
    <property type="entry name" value="FPNCR"/>
</dbReference>
<comment type="cofactor">
    <cofactor evidence="2">
        <name>FAD</name>
        <dbReference type="ChEBI" id="CHEBI:57692"/>
    </cofactor>
</comment>
<accession>A0A064CH21</accession>
<dbReference type="STRING" id="1440774.Y900_003540"/>
<keyword evidence="4" id="KW-0285">Flavoprotein</keyword>
<evidence type="ECO:0000256" key="9">
    <source>
        <dbReference type="ARBA" id="ARBA00023192"/>
    </source>
</evidence>
<evidence type="ECO:0000259" key="11">
    <source>
        <dbReference type="PROSITE" id="PS50902"/>
    </source>
</evidence>
<dbReference type="InterPro" id="IPR039261">
    <property type="entry name" value="FNR_nucleotide-bd"/>
</dbReference>
<proteinExistence type="predicted"/>
<reference evidence="13" key="1">
    <citation type="submission" date="2014-05" db="EMBL/GenBank/DDBJ databases">
        <title>Genome sequence of Mycobacterium aromaticivorans strain JS19b1T (= DSM 45407T).</title>
        <authorList>
            <person name="Kwak Y."/>
            <person name="Park G.-S."/>
            <person name="Li Q.X."/>
            <person name="Lee S.-E."/>
            <person name="Shin J.-H."/>
        </authorList>
    </citation>
    <scope>NUCLEOTIDE SEQUENCE [LARGE SCALE GENOMIC DNA]</scope>
    <source>
        <strain evidence="13">JS19b1</strain>
    </source>
</reference>
<name>A0A064CH21_9MYCO</name>
<protein>
    <recommendedName>
        <fullName evidence="3">assimilatory sulfite reductase (NADPH)</fullName>
        <ecNumber evidence="3">1.8.1.2</ecNumber>
    </recommendedName>
</protein>
<keyword evidence="5" id="KW-0288">FMN</keyword>
<dbReference type="CDD" id="cd06199">
    <property type="entry name" value="SiR"/>
    <property type="match status" value="1"/>
</dbReference>